<evidence type="ECO:0000256" key="5">
    <source>
        <dbReference type="PROSITE-ProRule" id="PRU00679"/>
    </source>
</evidence>
<gene>
    <name evidence="6" type="ORF">SAMN04487766_104210</name>
</gene>
<sequence>MAIVRTIRGDVDPATLGVVNAHDHLIRVGAGEVYIDPDHLLDDEDKAVEEAGYFVEASKRFAPSATVVDMCPASSGRGVLKLKRVVDRVPDLQVIQATGFHQQKVYLEWRQSWVNQYTVNEIADLLIADIVEGVDAGDYMGPLVKRTDVRAGVIKWATAYGKITDWEVKTGKAVAIASKETGAPVNTHVTAGTCGPEQARFLIEQGVAPEKIAIGHIQRNWDPWIQEQITKLGAYVELDGTNRIKYVPDNARVNLIKVLGEKGYGKQILLGTDSGKASYQKAYGSVSGVDYDPAVFCPRLIDDEGFDPDYVQDLLVNNAATFFAFEPLAG</sequence>
<proteinExistence type="inferred from homology"/>
<feature type="binding site" evidence="4">
    <location>
        <position position="216"/>
    </location>
    <ligand>
        <name>Zn(2+)</name>
        <dbReference type="ChEBI" id="CHEBI:29105"/>
        <label>2</label>
    </ligand>
</feature>
<feature type="binding site" description="via carbamate group" evidence="4">
    <location>
        <position position="155"/>
    </location>
    <ligand>
        <name>Zn(2+)</name>
        <dbReference type="ChEBI" id="CHEBI:29105"/>
        <label>1</label>
    </ligand>
</feature>
<evidence type="ECO:0000313" key="7">
    <source>
        <dbReference type="Proteomes" id="UP000199671"/>
    </source>
</evidence>
<dbReference type="InterPro" id="IPR032466">
    <property type="entry name" value="Metal_Hydrolase"/>
</dbReference>
<dbReference type="OrthoDB" id="9795018at2"/>
<keyword evidence="1 4" id="KW-0479">Metal-binding</keyword>
<evidence type="ECO:0000256" key="1">
    <source>
        <dbReference type="ARBA" id="ARBA00022723"/>
    </source>
</evidence>
<evidence type="ECO:0000256" key="4">
    <source>
        <dbReference type="PIRSR" id="PIRSR601559-51"/>
    </source>
</evidence>
<dbReference type="PANTHER" id="PTHR10819">
    <property type="entry name" value="PHOSPHOTRIESTERASE-RELATED"/>
    <property type="match status" value="1"/>
</dbReference>
<dbReference type="SUPFAM" id="SSF51556">
    <property type="entry name" value="Metallo-dependent hydrolases"/>
    <property type="match status" value="1"/>
</dbReference>
<dbReference type="PROSITE" id="PS51347">
    <property type="entry name" value="PHOSPHOTRIESTERASE_2"/>
    <property type="match status" value="1"/>
</dbReference>
<feature type="binding site" evidence="4">
    <location>
        <position position="188"/>
    </location>
    <ligand>
        <name>Zn(2+)</name>
        <dbReference type="ChEBI" id="CHEBI:29105"/>
        <label>2</label>
    </ligand>
</feature>
<dbReference type="RefSeq" id="WP_092609108.1">
    <property type="nucleotide sequence ID" value="NZ_FNHU01000004.1"/>
</dbReference>
<feature type="binding site" evidence="4">
    <location>
        <position position="22"/>
    </location>
    <ligand>
        <name>Zn(2+)</name>
        <dbReference type="ChEBI" id="CHEBI:29105"/>
        <label>1</label>
    </ligand>
</feature>
<dbReference type="Gene3D" id="3.20.20.140">
    <property type="entry name" value="Metal-dependent hydrolases"/>
    <property type="match status" value="1"/>
</dbReference>
<reference evidence="6 7" key="1">
    <citation type="submission" date="2016-10" db="EMBL/GenBank/DDBJ databases">
        <authorList>
            <person name="de Groot N.N."/>
        </authorList>
    </citation>
    <scope>NUCLEOTIDE SEQUENCE [LARGE SCALE GENOMIC DNA]</scope>
    <source>
        <strain evidence="6 7">KPR-7B</strain>
    </source>
</reference>
<feature type="binding site" description="via carbamate group" evidence="4">
    <location>
        <position position="155"/>
    </location>
    <ligand>
        <name>Zn(2+)</name>
        <dbReference type="ChEBI" id="CHEBI:29105"/>
        <label>2</label>
    </ligand>
</feature>
<dbReference type="GO" id="GO:0008270">
    <property type="term" value="F:zinc ion binding"/>
    <property type="evidence" value="ECO:0007669"/>
    <property type="project" value="InterPro"/>
</dbReference>
<comment type="similarity">
    <text evidence="5">Belongs to the metallo-dependent hydrolases superfamily. Phosphotriesterase family.</text>
</comment>
<accession>A0A1G9UQV1</accession>
<dbReference type="GO" id="GO:0016787">
    <property type="term" value="F:hydrolase activity"/>
    <property type="evidence" value="ECO:0007669"/>
    <property type="project" value="UniProtKB-KW"/>
</dbReference>
<evidence type="ECO:0000256" key="3">
    <source>
        <dbReference type="PIRSR" id="PIRSR601559-50"/>
    </source>
</evidence>
<dbReference type="PIRSF" id="PIRSF016839">
    <property type="entry name" value="PhP"/>
    <property type="match status" value="1"/>
</dbReference>
<evidence type="ECO:0000313" key="6">
    <source>
        <dbReference type="EMBL" id="SDM62341.1"/>
    </source>
</evidence>
<dbReference type="PANTHER" id="PTHR10819:SF3">
    <property type="entry name" value="PHOSPHOTRIESTERASE-RELATED PROTEIN"/>
    <property type="match status" value="1"/>
</dbReference>
<feature type="binding site" evidence="4">
    <location>
        <position position="24"/>
    </location>
    <ligand>
        <name>Zn(2+)</name>
        <dbReference type="ChEBI" id="CHEBI:29105"/>
        <label>1</label>
    </ligand>
</feature>
<dbReference type="InterPro" id="IPR001559">
    <property type="entry name" value="Phosphotriesterase"/>
</dbReference>
<feature type="binding site" evidence="4">
    <location>
        <position position="273"/>
    </location>
    <ligand>
        <name>Zn(2+)</name>
        <dbReference type="ChEBI" id="CHEBI:29105"/>
        <label>1</label>
    </ligand>
</feature>
<organism evidence="6 7">
    <name type="scientific">Actinomyces ruminicola</name>
    <dbReference type="NCBI Taxonomy" id="332524"/>
    <lineage>
        <taxon>Bacteria</taxon>
        <taxon>Bacillati</taxon>
        <taxon>Actinomycetota</taxon>
        <taxon>Actinomycetes</taxon>
        <taxon>Actinomycetales</taxon>
        <taxon>Actinomycetaceae</taxon>
        <taxon>Actinomyces</taxon>
    </lineage>
</organism>
<dbReference type="EMBL" id="FNHU01000004">
    <property type="protein sequence ID" value="SDM62341.1"/>
    <property type="molecule type" value="Genomic_DNA"/>
</dbReference>
<name>A0A1G9UQV1_9ACTO</name>
<comment type="cofactor">
    <cofactor evidence="4">
        <name>a divalent metal cation</name>
        <dbReference type="ChEBI" id="CHEBI:60240"/>
    </cofactor>
    <text evidence="4">Binds 2 divalent metal cations per subunit.</text>
</comment>
<dbReference type="AlphaFoldDB" id="A0A1G9UQV1"/>
<dbReference type="Pfam" id="PF02126">
    <property type="entry name" value="PTE"/>
    <property type="match status" value="1"/>
</dbReference>
<feature type="modified residue" description="N6-carboxylysine" evidence="3 5">
    <location>
        <position position="155"/>
    </location>
</feature>
<protein>
    <submittedName>
        <fullName evidence="6">Phosphotriesterase-related protein</fullName>
    </submittedName>
</protein>
<evidence type="ECO:0000256" key="2">
    <source>
        <dbReference type="ARBA" id="ARBA00022801"/>
    </source>
</evidence>
<dbReference type="Proteomes" id="UP000199671">
    <property type="component" value="Unassembled WGS sequence"/>
</dbReference>
<keyword evidence="2" id="KW-0378">Hydrolase</keyword>